<sequence>MFMHENEKSTNVLRRYVERRERCGDLVPPVKRLVFFIYDFTYAKELAPILGRIAPNCVVFNVGIPKMKTFPLLPTAESRYVADFISLFLLGGNACETLRVLHIFNFISLDPHLEKILKKCRKLRHLTVSNIDDVAVFELEFIESVVLDSCDFSITMFDENFADV</sequence>
<keyword evidence="1" id="KW-1185">Reference proteome</keyword>
<accession>A0A1I7UMY3</accession>
<protein>
    <submittedName>
        <fullName evidence="2">F-box/LRR-repeat protein</fullName>
    </submittedName>
</protein>
<dbReference type="AlphaFoldDB" id="A0A1I7UMY3"/>
<dbReference type="STRING" id="1561998.A0A1I7UMY3"/>
<reference evidence="2" key="1">
    <citation type="submission" date="2016-11" db="UniProtKB">
        <authorList>
            <consortium name="WormBaseParasite"/>
        </authorList>
    </citation>
    <scope>IDENTIFICATION</scope>
</reference>
<evidence type="ECO:0000313" key="1">
    <source>
        <dbReference type="Proteomes" id="UP000095282"/>
    </source>
</evidence>
<dbReference type="eggNOG" id="ENOG502TGFI">
    <property type="taxonomic scope" value="Eukaryota"/>
</dbReference>
<evidence type="ECO:0000313" key="2">
    <source>
        <dbReference type="WBParaSite" id="Csp11.Scaffold630.g17586.t2"/>
    </source>
</evidence>
<organism evidence="1 2">
    <name type="scientific">Caenorhabditis tropicalis</name>
    <dbReference type="NCBI Taxonomy" id="1561998"/>
    <lineage>
        <taxon>Eukaryota</taxon>
        <taxon>Metazoa</taxon>
        <taxon>Ecdysozoa</taxon>
        <taxon>Nematoda</taxon>
        <taxon>Chromadorea</taxon>
        <taxon>Rhabditida</taxon>
        <taxon>Rhabditina</taxon>
        <taxon>Rhabditomorpha</taxon>
        <taxon>Rhabditoidea</taxon>
        <taxon>Rhabditidae</taxon>
        <taxon>Peloderinae</taxon>
        <taxon>Caenorhabditis</taxon>
    </lineage>
</organism>
<dbReference type="Proteomes" id="UP000095282">
    <property type="component" value="Unplaced"/>
</dbReference>
<name>A0A1I7UMY3_9PELO</name>
<dbReference type="WBParaSite" id="Csp11.Scaffold630.g17586.t2">
    <property type="protein sequence ID" value="Csp11.Scaffold630.g17586.t2"/>
    <property type="gene ID" value="Csp11.Scaffold630.g17586"/>
</dbReference>
<proteinExistence type="predicted"/>